<evidence type="ECO:0000256" key="4">
    <source>
        <dbReference type="ARBA" id="ARBA00023136"/>
    </source>
</evidence>
<dbReference type="OrthoDB" id="582367at2"/>
<proteinExistence type="predicted"/>
<sequence>MIAGALWALAVVFAPAFLELPYLPAPLALPGAFLAPGLVLAAMIARLAARRFFDDALIDGAAAAPGSRAEIDQRVLHNTLEQLLLALAIWPFAALTLGGAVAIGLGLSFALMRVLFWIGYHLSPPLRALGFAGTFYPTVLAGIWALLYWMF</sequence>
<gene>
    <name evidence="6" type="ORF">E1B25_03170</name>
</gene>
<reference evidence="6 7" key="1">
    <citation type="submission" date="2019-03" db="EMBL/GenBank/DDBJ databases">
        <authorList>
            <person name="Zhang S."/>
        </authorList>
    </citation>
    <scope>NUCLEOTIDE SEQUENCE [LARGE SCALE GENOMIC DNA]</scope>
    <source>
        <strain evidence="6 7">S4J41</strain>
    </source>
</reference>
<dbReference type="GO" id="GO:0016020">
    <property type="term" value="C:membrane"/>
    <property type="evidence" value="ECO:0007669"/>
    <property type="project" value="UniProtKB-SubCell"/>
</dbReference>
<comment type="subcellular location">
    <subcellularLocation>
        <location evidence="1">Membrane</location>
    </subcellularLocation>
</comment>
<feature type="transmembrane region" description="Helical" evidence="5">
    <location>
        <begin position="128"/>
        <end position="149"/>
    </location>
</feature>
<keyword evidence="4 5" id="KW-0472">Membrane</keyword>
<keyword evidence="2 5" id="KW-0812">Transmembrane</keyword>
<evidence type="ECO:0000256" key="5">
    <source>
        <dbReference type="SAM" id="Phobius"/>
    </source>
</evidence>
<dbReference type="InterPro" id="IPR001129">
    <property type="entry name" value="Membr-assoc_MAPEG"/>
</dbReference>
<dbReference type="InterPro" id="IPR023352">
    <property type="entry name" value="MAPEG-like_dom_sf"/>
</dbReference>
<comment type="caution">
    <text evidence="6">The sequence shown here is derived from an EMBL/GenBank/DDBJ whole genome shotgun (WGS) entry which is preliminary data.</text>
</comment>
<evidence type="ECO:0000256" key="3">
    <source>
        <dbReference type="ARBA" id="ARBA00022989"/>
    </source>
</evidence>
<dbReference type="RefSeq" id="WP_132827196.1">
    <property type="nucleotide sequence ID" value="NZ_SMFP01000001.1"/>
</dbReference>
<dbReference type="EMBL" id="SMFP01000001">
    <property type="protein sequence ID" value="TDE41207.1"/>
    <property type="molecule type" value="Genomic_DNA"/>
</dbReference>
<dbReference type="Pfam" id="PF01124">
    <property type="entry name" value="MAPEG"/>
    <property type="match status" value="1"/>
</dbReference>
<name>A0A4R5F223_9RHOB</name>
<dbReference type="AlphaFoldDB" id="A0A4R5F223"/>
<evidence type="ECO:0000256" key="2">
    <source>
        <dbReference type="ARBA" id="ARBA00022692"/>
    </source>
</evidence>
<feature type="transmembrane region" description="Helical" evidence="5">
    <location>
        <begin position="83"/>
        <end position="116"/>
    </location>
</feature>
<organism evidence="6 7">
    <name type="scientific">Antarcticimicrobium sediminis</name>
    <dbReference type="NCBI Taxonomy" id="2546227"/>
    <lineage>
        <taxon>Bacteria</taxon>
        <taxon>Pseudomonadati</taxon>
        <taxon>Pseudomonadota</taxon>
        <taxon>Alphaproteobacteria</taxon>
        <taxon>Rhodobacterales</taxon>
        <taxon>Paracoccaceae</taxon>
        <taxon>Antarcticimicrobium</taxon>
    </lineage>
</organism>
<evidence type="ECO:0000256" key="1">
    <source>
        <dbReference type="ARBA" id="ARBA00004370"/>
    </source>
</evidence>
<dbReference type="SUPFAM" id="SSF161084">
    <property type="entry name" value="MAPEG domain-like"/>
    <property type="match status" value="1"/>
</dbReference>
<evidence type="ECO:0000313" key="7">
    <source>
        <dbReference type="Proteomes" id="UP000294662"/>
    </source>
</evidence>
<protein>
    <submittedName>
        <fullName evidence="6">MAPEG family protein</fullName>
    </submittedName>
</protein>
<accession>A0A4R5F223</accession>
<keyword evidence="7" id="KW-1185">Reference proteome</keyword>
<dbReference type="Gene3D" id="1.20.120.550">
    <property type="entry name" value="Membrane associated eicosanoid/glutathione metabolism-like domain"/>
    <property type="match status" value="1"/>
</dbReference>
<keyword evidence="3 5" id="KW-1133">Transmembrane helix</keyword>
<feature type="transmembrane region" description="Helical" evidence="5">
    <location>
        <begin position="28"/>
        <end position="49"/>
    </location>
</feature>
<evidence type="ECO:0000313" key="6">
    <source>
        <dbReference type="EMBL" id="TDE41207.1"/>
    </source>
</evidence>
<dbReference type="Proteomes" id="UP000294662">
    <property type="component" value="Unassembled WGS sequence"/>
</dbReference>